<name>A0ABD6AYB1_9EURY</name>
<dbReference type="EMBL" id="JBHUDC010000008">
    <property type="protein sequence ID" value="MFD1514920.1"/>
    <property type="molecule type" value="Genomic_DNA"/>
</dbReference>
<evidence type="ECO:0000256" key="1">
    <source>
        <dbReference type="SAM" id="MobiDB-lite"/>
    </source>
</evidence>
<evidence type="ECO:0000259" key="2">
    <source>
        <dbReference type="Pfam" id="PF09339"/>
    </source>
</evidence>
<dbReference type="RefSeq" id="WP_250874847.1">
    <property type="nucleotide sequence ID" value="NZ_JALXFV010000008.1"/>
</dbReference>
<organism evidence="3 4">
    <name type="scientific">Halomarina rubra</name>
    <dbReference type="NCBI Taxonomy" id="2071873"/>
    <lineage>
        <taxon>Archaea</taxon>
        <taxon>Methanobacteriati</taxon>
        <taxon>Methanobacteriota</taxon>
        <taxon>Stenosarchaea group</taxon>
        <taxon>Halobacteria</taxon>
        <taxon>Halobacteriales</taxon>
        <taxon>Natronomonadaceae</taxon>
        <taxon>Halomarina</taxon>
    </lineage>
</organism>
<dbReference type="SUPFAM" id="SSF46785">
    <property type="entry name" value="Winged helix' DNA-binding domain"/>
    <property type="match status" value="1"/>
</dbReference>
<comment type="caution">
    <text evidence="3">The sequence shown here is derived from an EMBL/GenBank/DDBJ whole genome shotgun (WGS) entry which is preliminary data.</text>
</comment>
<proteinExistence type="predicted"/>
<protein>
    <submittedName>
        <fullName evidence="3">Helix-turn-helix domain-containing protein</fullName>
    </submittedName>
</protein>
<dbReference type="Proteomes" id="UP001597187">
    <property type="component" value="Unassembled WGS sequence"/>
</dbReference>
<evidence type="ECO:0000313" key="3">
    <source>
        <dbReference type="EMBL" id="MFD1514920.1"/>
    </source>
</evidence>
<dbReference type="InterPro" id="IPR005471">
    <property type="entry name" value="Tscrpt_reg_IclR_N"/>
</dbReference>
<gene>
    <name evidence="3" type="ORF">ACFSBT_16695</name>
</gene>
<sequence length="89" mass="9910">MAANCDPKNLDRAGTPGPERTLKSREVYDHMAESDPLVTAKGLADELGVCHATTRRRLEELAEHGYIGKRRLHAKTVAYWHPEALTTDV</sequence>
<dbReference type="InterPro" id="IPR036390">
    <property type="entry name" value="WH_DNA-bd_sf"/>
</dbReference>
<feature type="region of interest" description="Disordered" evidence="1">
    <location>
        <begin position="1"/>
        <end position="22"/>
    </location>
</feature>
<reference evidence="3 4" key="1">
    <citation type="journal article" date="2019" name="Int. J. Syst. Evol. Microbiol.">
        <title>The Global Catalogue of Microorganisms (GCM) 10K type strain sequencing project: providing services to taxonomists for standard genome sequencing and annotation.</title>
        <authorList>
            <consortium name="The Broad Institute Genomics Platform"/>
            <consortium name="The Broad Institute Genome Sequencing Center for Infectious Disease"/>
            <person name="Wu L."/>
            <person name="Ma J."/>
        </authorList>
    </citation>
    <scope>NUCLEOTIDE SEQUENCE [LARGE SCALE GENOMIC DNA]</scope>
    <source>
        <strain evidence="3 4">CGMCC 1.12563</strain>
    </source>
</reference>
<keyword evidence="4" id="KW-1185">Reference proteome</keyword>
<dbReference type="AlphaFoldDB" id="A0ABD6AYB1"/>
<feature type="domain" description="HTH iclR-type" evidence="2">
    <location>
        <begin position="29"/>
        <end position="68"/>
    </location>
</feature>
<dbReference type="Pfam" id="PF09339">
    <property type="entry name" value="HTH_IclR"/>
    <property type="match status" value="1"/>
</dbReference>
<accession>A0ABD6AYB1</accession>
<evidence type="ECO:0000313" key="4">
    <source>
        <dbReference type="Proteomes" id="UP001597187"/>
    </source>
</evidence>